<dbReference type="Proteomes" id="UP000241808">
    <property type="component" value="Unassembled WGS sequence"/>
</dbReference>
<dbReference type="GO" id="GO:0016758">
    <property type="term" value="F:hexosyltransferase activity"/>
    <property type="evidence" value="ECO:0007669"/>
    <property type="project" value="TreeGrafter"/>
</dbReference>
<keyword evidence="4" id="KW-1185">Reference proteome</keyword>
<keyword evidence="2" id="KW-0808">Transferase</keyword>
<comment type="caution">
    <text evidence="3">The sequence shown here is derived from an EMBL/GenBank/DDBJ whole genome shotgun (WGS) entry which is preliminary data.</text>
</comment>
<dbReference type="AlphaFoldDB" id="A0A2T4ZJD9"/>
<keyword evidence="1" id="KW-0328">Glycosyltransferase</keyword>
<organism evidence="3 4">
    <name type="scientific">Phreatobacter oligotrophus</name>
    <dbReference type="NCBI Taxonomy" id="1122261"/>
    <lineage>
        <taxon>Bacteria</taxon>
        <taxon>Pseudomonadati</taxon>
        <taxon>Pseudomonadota</taxon>
        <taxon>Alphaproteobacteria</taxon>
        <taxon>Hyphomicrobiales</taxon>
        <taxon>Phreatobacteraceae</taxon>
        <taxon>Phreatobacter</taxon>
    </lineage>
</organism>
<dbReference type="EMBL" id="PZZL01000001">
    <property type="protein sequence ID" value="PTM62109.1"/>
    <property type="molecule type" value="Genomic_DNA"/>
</dbReference>
<evidence type="ECO:0000313" key="3">
    <source>
        <dbReference type="EMBL" id="PTM62109.1"/>
    </source>
</evidence>
<dbReference type="InterPro" id="IPR004629">
    <property type="entry name" value="WecG_TagA_CpsF"/>
</dbReference>
<evidence type="ECO:0000256" key="2">
    <source>
        <dbReference type="ARBA" id="ARBA00022679"/>
    </source>
</evidence>
<evidence type="ECO:0000256" key="1">
    <source>
        <dbReference type="ARBA" id="ARBA00022676"/>
    </source>
</evidence>
<evidence type="ECO:0000313" key="4">
    <source>
        <dbReference type="Proteomes" id="UP000241808"/>
    </source>
</evidence>
<proteinExistence type="predicted"/>
<dbReference type="PANTHER" id="PTHR34136:SF1">
    <property type="entry name" value="UDP-N-ACETYL-D-MANNOSAMINURONIC ACID TRANSFERASE"/>
    <property type="match status" value="1"/>
</dbReference>
<reference evidence="3 4" key="1">
    <citation type="submission" date="2018-04" db="EMBL/GenBank/DDBJ databases">
        <title>Genomic Encyclopedia of Archaeal and Bacterial Type Strains, Phase II (KMG-II): from individual species to whole genera.</title>
        <authorList>
            <person name="Goeker M."/>
        </authorList>
    </citation>
    <scope>NUCLEOTIDE SEQUENCE [LARGE SCALE GENOMIC DNA]</scope>
    <source>
        <strain evidence="3 4">DSM 25521</strain>
    </source>
</reference>
<dbReference type="Pfam" id="PF03808">
    <property type="entry name" value="Glyco_tran_WecG"/>
    <property type="match status" value="1"/>
</dbReference>
<dbReference type="PANTHER" id="PTHR34136">
    <property type="match status" value="1"/>
</dbReference>
<name>A0A2T4ZJD9_9HYPH</name>
<dbReference type="RefSeq" id="WP_245901843.1">
    <property type="nucleotide sequence ID" value="NZ_PZZL01000001.1"/>
</dbReference>
<dbReference type="NCBIfam" id="TIGR00696">
    <property type="entry name" value="wecG_tagA_cpsF"/>
    <property type="match status" value="1"/>
</dbReference>
<protein>
    <submittedName>
        <fullName evidence="3">Exopolysaccharide biosynthesis WecB/TagA/CpsF family protein</fullName>
    </submittedName>
</protein>
<gene>
    <name evidence="3" type="ORF">C8P69_101786</name>
</gene>
<sequence length="272" mass="29853">MTGPTTMAPPAIGLGEAFDEAFAAIPTVTVGGLPIAVLDRAATADWMIRAACERRRGRRPLYLTSANGEVIARASSDAELAGLIGMADQIVADGQPLVLASRYRCHTALPERVATTDLFHDVARRAEETGTTFYMLGATADEVEKAVANVRAAYPRLRLVGHCHGFLKGEALDAKIAEIDALAPDILWLAMGVPHEQRFVARFGDRLSQVGMIKTSGGLFNFLSGTNRRAPDWMQRASLEWAFRIWLEPRRLFWRYAVTNPKAIWLMATRSS</sequence>
<dbReference type="CDD" id="cd06533">
    <property type="entry name" value="Glyco_transf_WecG_TagA"/>
    <property type="match status" value="1"/>
</dbReference>
<accession>A0A2T4ZJD9</accession>